<feature type="transmembrane region" description="Helical" evidence="2">
    <location>
        <begin position="86"/>
        <end position="104"/>
    </location>
</feature>
<dbReference type="EMBL" id="BMND01000036">
    <property type="protein sequence ID" value="GGN60222.1"/>
    <property type="molecule type" value="Genomic_DNA"/>
</dbReference>
<organism evidence="3 4">
    <name type="scientific">Streptomyces kronopolitis</name>
    <dbReference type="NCBI Taxonomy" id="1612435"/>
    <lineage>
        <taxon>Bacteria</taxon>
        <taxon>Bacillati</taxon>
        <taxon>Actinomycetota</taxon>
        <taxon>Actinomycetes</taxon>
        <taxon>Kitasatosporales</taxon>
        <taxon>Streptomycetaceae</taxon>
        <taxon>Streptomyces</taxon>
    </lineage>
</organism>
<comment type="caution">
    <text evidence="3">The sequence shown here is derived from an EMBL/GenBank/DDBJ whole genome shotgun (WGS) entry which is preliminary data.</text>
</comment>
<evidence type="ECO:0008006" key="5">
    <source>
        <dbReference type="Google" id="ProtNLM"/>
    </source>
</evidence>
<feature type="transmembrane region" description="Helical" evidence="2">
    <location>
        <begin position="60"/>
        <end position="79"/>
    </location>
</feature>
<accession>A0ABQ2K1H0</accession>
<keyword evidence="2" id="KW-0812">Transmembrane</keyword>
<feature type="region of interest" description="Disordered" evidence="1">
    <location>
        <begin position="228"/>
        <end position="271"/>
    </location>
</feature>
<feature type="transmembrane region" description="Helical" evidence="2">
    <location>
        <begin position="142"/>
        <end position="162"/>
    </location>
</feature>
<dbReference type="InterPro" id="IPR009339">
    <property type="entry name" value="DUF998"/>
</dbReference>
<dbReference type="Proteomes" id="UP000600080">
    <property type="component" value="Unassembled WGS sequence"/>
</dbReference>
<keyword evidence="4" id="KW-1185">Reference proteome</keyword>
<name>A0ABQ2K1H0_9ACTN</name>
<feature type="transmembrane region" description="Helical" evidence="2">
    <location>
        <begin position="207"/>
        <end position="224"/>
    </location>
</feature>
<dbReference type="Pfam" id="PF06197">
    <property type="entry name" value="DUF998"/>
    <property type="match status" value="1"/>
</dbReference>
<keyword evidence="2" id="KW-1133">Transmembrane helix</keyword>
<evidence type="ECO:0000256" key="1">
    <source>
        <dbReference type="SAM" id="MobiDB-lite"/>
    </source>
</evidence>
<evidence type="ECO:0000313" key="3">
    <source>
        <dbReference type="EMBL" id="GGN60222.1"/>
    </source>
</evidence>
<gene>
    <name evidence="3" type="ORF">GCM10012285_58010</name>
</gene>
<keyword evidence="2" id="KW-0472">Membrane</keyword>
<evidence type="ECO:0000313" key="4">
    <source>
        <dbReference type="Proteomes" id="UP000600080"/>
    </source>
</evidence>
<evidence type="ECO:0000256" key="2">
    <source>
        <dbReference type="SAM" id="Phobius"/>
    </source>
</evidence>
<reference evidence="4" key="1">
    <citation type="journal article" date="2019" name="Int. J. Syst. Evol. Microbiol.">
        <title>The Global Catalogue of Microorganisms (GCM) 10K type strain sequencing project: providing services to taxonomists for standard genome sequencing and annotation.</title>
        <authorList>
            <consortium name="The Broad Institute Genomics Platform"/>
            <consortium name="The Broad Institute Genome Sequencing Center for Infectious Disease"/>
            <person name="Wu L."/>
            <person name="Ma J."/>
        </authorList>
    </citation>
    <scope>NUCLEOTIDE SEQUENCE [LARGE SCALE GENOMIC DNA]</scope>
    <source>
        <strain evidence="4">CGMCC 4.7323</strain>
    </source>
</reference>
<sequence>MTPTRPPAAARRRVAAVLLLLGALAYTAWVLELVVATGLDPVQAYVSELAAADQPLGGLFRATDLVAGLLVLAGALTALTAEERRAWTTAGWAALALFGAATAADSRLPLSCAPTDDPVCAARETAGLVPATHTAHAVSSSLAMAGALAALVLLTVAARRYGLRPPLRRLGPPLVLAELAATLWTLAAVAAFSAGRGTWALGAGQRLQVLLVACYVALLACCLARAPERPGPAEDVRDRERQGAPEGESPGQRHRERPREDHGRRPRRGDR</sequence>
<feature type="compositionally biased region" description="Basic and acidic residues" evidence="1">
    <location>
        <begin position="228"/>
        <end position="243"/>
    </location>
</feature>
<protein>
    <recommendedName>
        <fullName evidence="5">DUF998 domain-containing protein</fullName>
    </recommendedName>
</protein>
<feature type="compositionally biased region" description="Basic and acidic residues" evidence="1">
    <location>
        <begin position="251"/>
        <end position="271"/>
    </location>
</feature>
<feature type="transmembrane region" description="Helical" evidence="2">
    <location>
        <begin position="174"/>
        <end position="195"/>
    </location>
</feature>
<proteinExistence type="predicted"/>